<evidence type="ECO:0000313" key="2">
    <source>
        <dbReference type="Proteomes" id="UP001164042"/>
    </source>
</evidence>
<dbReference type="Proteomes" id="UP001164042">
    <property type="component" value="Chromosome"/>
</dbReference>
<dbReference type="EMBL" id="CP109635">
    <property type="protein sequence ID" value="UYT09936.1"/>
    <property type="molecule type" value="Genomic_DNA"/>
</dbReference>
<protein>
    <submittedName>
        <fullName evidence="1">Uncharacterized protein</fullName>
    </submittedName>
</protein>
<accession>A0AA46TUS2</accession>
<sequence length="94" mass="10583">MDKIMKANPNKLNHRGTSAVPVFGRVVLAVLESFTFSLDSADVEGVKGCVFFDRLAFIIVQIHIVYILSNRISRGLFIPIQLENFPLCLFPFLI</sequence>
<organism evidence="1 2">
    <name type="scientific">Lactococcus garvieae</name>
    <dbReference type="NCBI Taxonomy" id="1363"/>
    <lineage>
        <taxon>Bacteria</taxon>
        <taxon>Bacillati</taxon>
        <taxon>Bacillota</taxon>
        <taxon>Bacilli</taxon>
        <taxon>Lactobacillales</taxon>
        <taxon>Streptococcaceae</taxon>
        <taxon>Lactococcus</taxon>
    </lineage>
</organism>
<gene>
    <name evidence="1" type="ORF">OF801_08135</name>
</gene>
<dbReference type="AlphaFoldDB" id="A0AA46TUS2"/>
<evidence type="ECO:0000313" key="1">
    <source>
        <dbReference type="EMBL" id="UYT09936.1"/>
    </source>
</evidence>
<name>A0AA46TUS2_9LACT</name>
<proteinExistence type="predicted"/>
<reference evidence="1" key="1">
    <citation type="submission" date="2022-10" db="EMBL/GenBank/DDBJ databases">
        <title>Genome assembly of Lactococcus garvieae isolates from cricket gut.</title>
        <authorList>
            <person name="Luecke A.R."/>
            <person name="Brown A.M.V."/>
            <person name="Wakeman C.A."/>
        </authorList>
    </citation>
    <scope>NUCLEOTIDE SEQUENCE</scope>
    <source>
        <strain evidence="1">Alexii-11_2</strain>
    </source>
</reference>